<dbReference type="Pfam" id="PF22486">
    <property type="entry name" value="MATH_2"/>
    <property type="match status" value="1"/>
</dbReference>
<dbReference type="Gene3D" id="6.10.250.3030">
    <property type="match status" value="1"/>
</dbReference>
<name>A0A835A861_9POAL</name>
<feature type="domain" description="MATH" evidence="4">
    <location>
        <begin position="10"/>
        <end position="149"/>
    </location>
</feature>
<dbReference type="Pfam" id="PF24570">
    <property type="entry name" value="BACK_BPM_SPOP"/>
    <property type="match status" value="2"/>
</dbReference>
<gene>
    <name evidence="5" type="ORF">HU200_061141</name>
</gene>
<dbReference type="Gene3D" id="3.30.710.10">
    <property type="entry name" value="Potassium Channel Kv1.1, Chain A"/>
    <property type="match status" value="2"/>
</dbReference>
<protein>
    <submittedName>
        <fullName evidence="5">Uncharacterized protein</fullName>
    </submittedName>
</protein>
<dbReference type="PROSITE" id="PS50144">
    <property type="entry name" value="MATH"/>
    <property type="match status" value="1"/>
</dbReference>
<dbReference type="SMART" id="SM00225">
    <property type="entry name" value="BTB"/>
    <property type="match status" value="2"/>
</dbReference>
<dbReference type="InterPro" id="IPR008974">
    <property type="entry name" value="TRAF-like"/>
</dbReference>
<dbReference type="CDD" id="cd00121">
    <property type="entry name" value="MATH"/>
    <property type="match status" value="2"/>
</dbReference>
<evidence type="ECO:0000259" key="3">
    <source>
        <dbReference type="PROSITE" id="PS50097"/>
    </source>
</evidence>
<accession>A0A835A861</accession>
<reference evidence="5" key="1">
    <citation type="submission" date="2020-07" db="EMBL/GenBank/DDBJ databases">
        <title>Genome sequence and genetic diversity analysis of an under-domesticated orphan crop, white fonio (Digitaria exilis).</title>
        <authorList>
            <person name="Bennetzen J.L."/>
            <person name="Chen S."/>
            <person name="Ma X."/>
            <person name="Wang X."/>
            <person name="Yssel A.E.J."/>
            <person name="Chaluvadi S.R."/>
            <person name="Johnson M."/>
            <person name="Gangashetty P."/>
            <person name="Hamidou F."/>
            <person name="Sanogo M.D."/>
            <person name="Zwaenepoel A."/>
            <person name="Wallace J."/>
            <person name="Van De Peer Y."/>
            <person name="Van Deynze A."/>
        </authorList>
    </citation>
    <scope>NUCLEOTIDE SEQUENCE</scope>
    <source>
        <tissue evidence="5">Leaves</tissue>
    </source>
</reference>
<dbReference type="PANTHER" id="PTHR26379:SF474">
    <property type="entry name" value="OS08G0228200 PROTEIN"/>
    <property type="match status" value="1"/>
</dbReference>
<dbReference type="GO" id="GO:0016567">
    <property type="term" value="P:protein ubiquitination"/>
    <property type="evidence" value="ECO:0007669"/>
    <property type="project" value="InterPro"/>
</dbReference>
<dbReference type="InterPro" id="IPR045005">
    <property type="entry name" value="BPM1-6"/>
</dbReference>
<dbReference type="InterPro" id="IPR011333">
    <property type="entry name" value="SKP1/BTB/POZ_sf"/>
</dbReference>
<dbReference type="Pfam" id="PF00651">
    <property type="entry name" value="BTB"/>
    <property type="match status" value="2"/>
</dbReference>
<evidence type="ECO:0000256" key="2">
    <source>
        <dbReference type="ARBA" id="ARBA00010846"/>
    </source>
</evidence>
<dbReference type="OrthoDB" id="691723at2759"/>
<dbReference type="InterPro" id="IPR002083">
    <property type="entry name" value="MATH/TRAF_dom"/>
</dbReference>
<dbReference type="EMBL" id="JACEFO010002588">
    <property type="protein sequence ID" value="KAF8655400.1"/>
    <property type="molecule type" value="Genomic_DNA"/>
</dbReference>
<dbReference type="Gene3D" id="2.60.210.10">
    <property type="entry name" value="Apoptosis, Tumor Necrosis Factor Receptor Associated Protein 2, Chain A"/>
    <property type="match status" value="2"/>
</dbReference>
<evidence type="ECO:0000256" key="1">
    <source>
        <dbReference type="ARBA" id="ARBA00004906"/>
    </source>
</evidence>
<feature type="domain" description="BTB" evidence="3">
    <location>
        <begin position="488"/>
        <end position="552"/>
    </location>
</feature>
<dbReference type="AlphaFoldDB" id="A0A835A861"/>
<keyword evidence="6" id="KW-1185">Reference proteome</keyword>
<evidence type="ECO:0000313" key="6">
    <source>
        <dbReference type="Proteomes" id="UP000636709"/>
    </source>
</evidence>
<feature type="domain" description="BTB" evidence="3">
    <location>
        <begin position="195"/>
        <end position="268"/>
    </location>
</feature>
<organism evidence="5 6">
    <name type="scientific">Digitaria exilis</name>
    <dbReference type="NCBI Taxonomy" id="1010633"/>
    <lineage>
        <taxon>Eukaryota</taxon>
        <taxon>Viridiplantae</taxon>
        <taxon>Streptophyta</taxon>
        <taxon>Embryophyta</taxon>
        <taxon>Tracheophyta</taxon>
        <taxon>Spermatophyta</taxon>
        <taxon>Magnoliopsida</taxon>
        <taxon>Liliopsida</taxon>
        <taxon>Poales</taxon>
        <taxon>Poaceae</taxon>
        <taxon>PACMAD clade</taxon>
        <taxon>Panicoideae</taxon>
        <taxon>Panicodae</taxon>
        <taxon>Paniceae</taxon>
        <taxon>Anthephorinae</taxon>
        <taxon>Digitaria</taxon>
    </lineage>
</organism>
<comment type="pathway">
    <text evidence="1">Protein modification; protein ubiquitination.</text>
</comment>
<dbReference type="InterPro" id="IPR000210">
    <property type="entry name" value="BTB/POZ_dom"/>
</dbReference>
<evidence type="ECO:0000313" key="5">
    <source>
        <dbReference type="EMBL" id="KAF8655400.1"/>
    </source>
</evidence>
<comment type="similarity">
    <text evidence="2">Belongs to the Tdpoz family.</text>
</comment>
<evidence type="ECO:0000259" key="4">
    <source>
        <dbReference type="PROSITE" id="PS50144"/>
    </source>
</evidence>
<comment type="caution">
    <text evidence="5">The sequence shown here is derived from an EMBL/GenBank/DDBJ whole genome shotgun (WGS) entry which is preliminary data.</text>
</comment>
<dbReference type="InterPro" id="IPR056423">
    <property type="entry name" value="BACK_BPM_SPOP"/>
</dbReference>
<dbReference type="PANTHER" id="PTHR26379">
    <property type="entry name" value="BTB/POZ AND MATH DOMAIN-CONTAINING PROTEIN 1"/>
    <property type="match status" value="1"/>
</dbReference>
<dbReference type="PROSITE" id="PS50097">
    <property type="entry name" value="BTB"/>
    <property type="match status" value="2"/>
</dbReference>
<dbReference type="Proteomes" id="UP000636709">
    <property type="component" value="Unassembled WGS sequence"/>
</dbReference>
<dbReference type="SUPFAM" id="SSF49599">
    <property type="entry name" value="TRAF domain-like"/>
    <property type="match status" value="2"/>
</dbReference>
<sequence>MTSRSPPPARGVLTFEITGYSQHRGLGVGKFISSAGFGVGGYRWCIRCYPDGDSREKSKGHVGVYLELLSKNAKARAFYEFRLVDQVNDCNSTLVIGYTGKAPTLFSTRDGPDGSKNCFGMYRNESLEKTALEGSPYLKDDRIVIEFHITVIKEPCVVVKTSCSAAAAAALTTEPPHRPNLSHDFSRLLETKVGADVTFKVQGQDFAAHTSVVVARSPVLRELLSGQAREEQGADAHGHVAVNVRDMDPGVFEALLRFIYTDSVSATMAGLDTQQRSELCRSLLVAADRFDVKRLKFLCERTLSDGLDVDTVAAMLALAERHKCDALREACVEFIATTNRLHDVVATKEPCDVFEIHGYSSLLGRIGAGEFVQSAAFEAGGYDRAVRYYPHGCSHASPAGYASVFVELTAPAAAEAPASCEKEYLAGDVIKIQGVVTIFKEPTNSGARRIMVTSAVARVGEVPPPPELPGDLARLLYTKEGEGSPPPADVTVFVGGEAFAAHRVVLWARCPKLYDQVTAWGTVNIFDFEVQQPAVFRALLHYIYTDSLPAMDELDAVGELEMLKGVLAAAHRYRVERLKLICERALSTRLDAGTVVATLALAEQLGCTALRGACLQFICSTEKRSRSVG</sequence>
<proteinExistence type="inferred from homology"/>
<dbReference type="SUPFAM" id="SSF54695">
    <property type="entry name" value="POZ domain"/>
    <property type="match status" value="2"/>
</dbReference>